<keyword evidence="5" id="KW-0479">Metal-binding</keyword>
<evidence type="ECO:0000256" key="12">
    <source>
        <dbReference type="ARBA" id="ARBA00023159"/>
    </source>
</evidence>
<feature type="compositionally biased region" description="Polar residues" evidence="16">
    <location>
        <begin position="845"/>
        <end position="855"/>
    </location>
</feature>
<evidence type="ECO:0000256" key="13">
    <source>
        <dbReference type="ARBA" id="ARBA00023163"/>
    </source>
</evidence>
<dbReference type="SMART" id="SM00086">
    <property type="entry name" value="PAC"/>
    <property type="match status" value="2"/>
</dbReference>
<evidence type="ECO:0000256" key="3">
    <source>
        <dbReference type="ARBA" id="ARBA00022630"/>
    </source>
</evidence>
<sequence>MESEVADMTGFFDTPYASTEVPKPSITDADTMSSMQATGMVGGNTLDEIIMQNNKEMERRRSVQEQLFVTDAAEQAGVLRRGSMIEFGSAGAGELNGFHLGSSAAQGRDGGTLREVAGTCHEPRRRSMGTIGLSSHYADIGVDFRPMAPSTSFRPRSHVPNLMSLSVPRPYIAASSASAPPNAMLMDFESESASHGADGLAPMNIFAQRSLHHSPQDALTSPMHQSFGAQNGQDGSQGDSGLGSASGLLGELDNSDTLNDVTSISMANQQQGVQSAIPLADMSAQGSSSTTPIQNTLPSVHEPMEGRAENALVPSMGNPTFPQAANLGNNPDGLPSVYGQQQRPLRGPARPPGLSFDGIYSSSGFDMMAVLMKVAMRPNPQINIGAVDMSCSFVVSDATKHDMPIVYCSEMFERLTGYTRHEILGRNCRFLQAPDGKVQGGVPRKYVDDDTVYYLKNKIEVYQEAQTSLINYRKGGQPFMNLLTMIPITWDTNEIRFIVGFQVDLVEQPNSVSNKNPNGSYLINYQRDYLPRYVLPDLPHHEQVSGPGYTVNRDEVSTVLTAISAGESELSKQIWDKVLLENTDDVVHVLSLKGLFLYLSPSCRKVLEYDSHELVGTALSSICHPSDIVPVTRELKDSTSTLSVNIVFRIRRKHSGYTWFESHGSLHTEQGKGRKYLIMVGRDRPVYALSKKDVFANGGIGENELWTKMSTSGMFLFVSYTSKILLDKLPDDLVGTSLQALMRPDSKIELSRALDLARTGKQAQFKHELMNRRGQVLQAQTIIYPGDATEGQKPTFFVAQTRMLRPTRAVPVPASAKAGLKLHQQAPGGSTPSSVSGSSPGHFSTRPTNFPTSNAYPLPEMAVTAAGNNGLPIGSQDIALASEENVFDELKTTRSTSWQFELRQMEKRNRLLVEELQSLLHSRKKRKRGRGAGHMQKDCANCHTKVTPEWRRGPSGKRDLCNSCGLRWAKQNGRASPRTNSDRSDVSPTQPSPRARNGASHQQQPPAMPPPTDKRTASEATGRLLPTPKSLPSKPAPGSPVSPRRGAPETLRAEQPPRNDSSGGGGEMV</sequence>
<keyword evidence="2" id="KW-0716">Sensory transduction</keyword>
<feature type="domain" description="PAS" evidence="17">
    <location>
        <begin position="579"/>
        <end position="642"/>
    </location>
</feature>
<dbReference type="Pfam" id="PF13426">
    <property type="entry name" value="PAS_9"/>
    <property type="match status" value="1"/>
</dbReference>
<dbReference type="PROSITE" id="PS00344">
    <property type="entry name" value="GATA_ZN_FINGER_1"/>
    <property type="match status" value="1"/>
</dbReference>
<dbReference type="InterPro" id="IPR013655">
    <property type="entry name" value="PAS_fold_3"/>
</dbReference>
<evidence type="ECO:0000256" key="10">
    <source>
        <dbReference type="ARBA" id="ARBA00023015"/>
    </source>
</evidence>
<evidence type="ECO:0000256" key="2">
    <source>
        <dbReference type="ARBA" id="ARBA00022606"/>
    </source>
</evidence>
<dbReference type="PROSITE" id="PS50114">
    <property type="entry name" value="GATA_ZN_FINGER_2"/>
    <property type="match status" value="1"/>
</dbReference>
<evidence type="ECO:0000256" key="14">
    <source>
        <dbReference type="ARBA" id="ARBA00023170"/>
    </source>
</evidence>
<dbReference type="GO" id="GO:0006355">
    <property type="term" value="P:regulation of DNA-templated transcription"/>
    <property type="evidence" value="ECO:0007669"/>
    <property type="project" value="InterPro"/>
</dbReference>
<dbReference type="InterPro" id="IPR035965">
    <property type="entry name" value="PAS-like_dom_sf"/>
</dbReference>
<keyword evidence="14" id="KW-0675">Receptor</keyword>
<dbReference type="Pfam" id="PF08447">
    <property type="entry name" value="PAS_3"/>
    <property type="match status" value="1"/>
</dbReference>
<dbReference type="EMBL" id="JAGHQM010000012">
    <property type="protein sequence ID" value="KAH0566362.1"/>
    <property type="molecule type" value="Genomic_DNA"/>
</dbReference>
<evidence type="ECO:0000256" key="7">
    <source>
        <dbReference type="ARBA" id="ARBA00022771"/>
    </source>
</evidence>
<feature type="domain" description="GATA-type" evidence="18">
    <location>
        <begin position="933"/>
        <end position="966"/>
    </location>
</feature>
<evidence type="ECO:0000256" key="1">
    <source>
        <dbReference type="ARBA" id="ARBA00022543"/>
    </source>
</evidence>
<dbReference type="PROSITE" id="PS50112">
    <property type="entry name" value="PAS"/>
    <property type="match status" value="2"/>
</dbReference>
<evidence type="ECO:0000259" key="17">
    <source>
        <dbReference type="PROSITE" id="PS50112"/>
    </source>
</evidence>
<dbReference type="SMART" id="SM00401">
    <property type="entry name" value="ZnF_GATA"/>
    <property type="match status" value="1"/>
</dbReference>
<evidence type="ECO:0000256" key="5">
    <source>
        <dbReference type="ARBA" id="ARBA00022723"/>
    </source>
</evidence>
<dbReference type="FunFam" id="3.30.450.20:FF:000063">
    <property type="entry name" value="White collar 1 protein"/>
    <property type="match status" value="1"/>
</dbReference>
<feature type="compositionally biased region" description="Low complexity" evidence="16">
    <location>
        <begin position="827"/>
        <end position="841"/>
    </location>
</feature>
<keyword evidence="11" id="KW-0238">DNA-binding</keyword>
<dbReference type="GO" id="GO:0009881">
    <property type="term" value="F:photoreceptor activity"/>
    <property type="evidence" value="ECO:0007669"/>
    <property type="project" value="UniProtKB-KW"/>
</dbReference>
<dbReference type="AlphaFoldDB" id="A0A9P8LIW8"/>
<dbReference type="Gene3D" id="3.30.50.10">
    <property type="entry name" value="Erythroid Transcription Factor GATA-1, subunit A"/>
    <property type="match status" value="1"/>
</dbReference>
<dbReference type="CDD" id="cd00202">
    <property type="entry name" value="ZnF_GATA"/>
    <property type="match status" value="1"/>
</dbReference>
<proteinExistence type="predicted"/>
<gene>
    <name evidence="19" type="ORF">GP486_000220</name>
</gene>
<dbReference type="SUPFAM" id="SSF55785">
    <property type="entry name" value="PYP-like sensor domain (PAS domain)"/>
    <property type="match status" value="2"/>
</dbReference>
<dbReference type="InterPro" id="IPR000679">
    <property type="entry name" value="Znf_GATA"/>
</dbReference>
<keyword evidence="20" id="KW-1185">Reference proteome</keyword>
<dbReference type="InterPro" id="IPR013088">
    <property type="entry name" value="Znf_NHR/GATA"/>
</dbReference>
<keyword evidence="8" id="KW-0862">Zinc</keyword>
<evidence type="ECO:0000259" key="18">
    <source>
        <dbReference type="PROSITE" id="PS50114"/>
    </source>
</evidence>
<dbReference type="SUPFAM" id="SSF57716">
    <property type="entry name" value="Glucocorticoid receptor-like (DNA-binding domain)"/>
    <property type="match status" value="1"/>
</dbReference>
<dbReference type="GO" id="GO:0043565">
    <property type="term" value="F:sequence-specific DNA binding"/>
    <property type="evidence" value="ECO:0007669"/>
    <property type="project" value="InterPro"/>
</dbReference>
<keyword evidence="9" id="KW-0157">Chromophore</keyword>
<keyword evidence="6" id="KW-0677">Repeat</keyword>
<evidence type="ECO:0000256" key="8">
    <source>
        <dbReference type="ARBA" id="ARBA00022833"/>
    </source>
</evidence>
<dbReference type="FunFam" id="3.30.450.20:FF:000064">
    <property type="entry name" value="Vivid PAS protein VVD"/>
    <property type="match status" value="1"/>
</dbReference>
<keyword evidence="7 15" id="KW-0863">Zinc-finger</keyword>
<feature type="compositionally biased region" description="Low complexity" evidence="16">
    <location>
        <begin position="228"/>
        <end position="250"/>
    </location>
</feature>
<dbReference type="Proteomes" id="UP000750711">
    <property type="component" value="Unassembled WGS sequence"/>
</dbReference>
<accession>A0A9P8LIW8</accession>
<evidence type="ECO:0000256" key="15">
    <source>
        <dbReference type="PROSITE-ProRule" id="PRU00094"/>
    </source>
</evidence>
<evidence type="ECO:0000256" key="6">
    <source>
        <dbReference type="ARBA" id="ARBA00022737"/>
    </source>
</evidence>
<feature type="region of interest" description="Disordered" evidence="16">
    <location>
        <begin position="823"/>
        <end position="855"/>
    </location>
</feature>
<dbReference type="NCBIfam" id="TIGR00229">
    <property type="entry name" value="sensory_box"/>
    <property type="match status" value="1"/>
</dbReference>
<name>A0A9P8LIW8_9PEZI</name>
<dbReference type="PANTHER" id="PTHR47429">
    <property type="entry name" value="PROTEIN TWIN LOV 1"/>
    <property type="match status" value="1"/>
</dbReference>
<evidence type="ECO:0000256" key="9">
    <source>
        <dbReference type="ARBA" id="ARBA00022991"/>
    </source>
</evidence>
<feature type="compositionally biased region" description="Low complexity" evidence="16">
    <location>
        <begin position="1024"/>
        <end position="1033"/>
    </location>
</feature>
<reference evidence="19" key="1">
    <citation type="submission" date="2021-03" db="EMBL/GenBank/DDBJ databases">
        <title>Comparative genomics and phylogenomic investigation of the class Geoglossomycetes provide insights into ecological specialization and systematics.</title>
        <authorList>
            <person name="Melie T."/>
            <person name="Pirro S."/>
            <person name="Miller A.N."/>
            <person name="Quandt A."/>
        </authorList>
    </citation>
    <scope>NUCLEOTIDE SEQUENCE</scope>
    <source>
        <strain evidence="19">CAQ_001_2017</strain>
    </source>
</reference>
<feature type="region of interest" description="Disordered" evidence="16">
    <location>
        <begin position="211"/>
        <end position="254"/>
    </location>
</feature>
<feature type="region of interest" description="Disordered" evidence="16">
    <location>
        <begin position="971"/>
        <end position="1069"/>
    </location>
</feature>
<keyword evidence="10" id="KW-0805">Transcription regulation</keyword>
<dbReference type="GO" id="GO:0005634">
    <property type="term" value="C:nucleus"/>
    <property type="evidence" value="ECO:0007669"/>
    <property type="project" value="TreeGrafter"/>
</dbReference>
<dbReference type="InterPro" id="IPR000014">
    <property type="entry name" value="PAS"/>
</dbReference>
<evidence type="ECO:0000256" key="11">
    <source>
        <dbReference type="ARBA" id="ARBA00023125"/>
    </source>
</evidence>
<keyword evidence="1" id="KW-0600">Photoreceptor protein</keyword>
<dbReference type="Pfam" id="PF00320">
    <property type="entry name" value="GATA"/>
    <property type="match status" value="1"/>
</dbReference>
<evidence type="ECO:0000313" key="19">
    <source>
        <dbReference type="EMBL" id="KAH0566362.1"/>
    </source>
</evidence>
<evidence type="ECO:0000256" key="16">
    <source>
        <dbReference type="SAM" id="MobiDB-lite"/>
    </source>
</evidence>
<dbReference type="CDD" id="cd00130">
    <property type="entry name" value="PAS"/>
    <property type="match status" value="3"/>
</dbReference>
<keyword evidence="13" id="KW-0804">Transcription</keyword>
<dbReference type="Gene3D" id="3.30.450.20">
    <property type="entry name" value="PAS domain"/>
    <property type="match status" value="3"/>
</dbReference>
<comment type="caution">
    <text evidence="19">The sequence shown here is derived from an EMBL/GenBank/DDBJ whole genome shotgun (WGS) entry which is preliminary data.</text>
</comment>
<dbReference type="SMART" id="SM00091">
    <property type="entry name" value="PAS"/>
    <property type="match status" value="3"/>
</dbReference>
<keyword evidence="4" id="KW-0288">FMN</keyword>
<dbReference type="PANTHER" id="PTHR47429:SF7">
    <property type="entry name" value="GATA-FACTOR"/>
    <property type="match status" value="1"/>
</dbReference>
<evidence type="ECO:0000256" key="4">
    <source>
        <dbReference type="ARBA" id="ARBA00022643"/>
    </source>
</evidence>
<dbReference type="InterPro" id="IPR001610">
    <property type="entry name" value="PAC"/>
</dbReference>
<evidence type="ECO:0000313" key="20">
    <source>
        <dbReference type="Proteomes" id="UP000750711"/>
    </source>
</evidence>
<organism evidence="19 20">
    <name type="scientific">Trichoglossum hirsutum</name>
    <dbReference type="NCBI Taxonomy" id="265104"/>
    <lineage>
        <taxon>Eukaryota</taxon>
        <taxon>Fungi</taxon>
        <taxon>Dikarya</taxon>
        <taxon>Ascomycota</taxon>
        <taxon>Pezizomycotina</taxon>
        <taxon>Geoglossomycetes</taxon>
        <taxon>Geoglossales</taxon>
        <taxon>Geoglossaceae</taxon>
        <taxon>Trichoglossum</taxon>
    </lineage>
</organism>
<protein>
    <recommendedName>
        <fullName evidence="21">White collar 1 protein</fullName>
    </recommendedName>
</protein>
<keyword evidence="12" id="KW-0010">Activator</keyword>
<feature type="domain" description="PAS" evidence="17">
    <location>
        <begin position="405"/>
        <end position="427"/>
    </location>
</feature>
<evidence type="ECO:0008006" key="21">
    <source>
        <dbReference type="Google" id="ProtNLM"/>
    </source>
</evidence>
<keyword evidence="3" id="KW-0285">Flavoprotein</keyword>
<dbReference type="GO" id="GO:0008270">
    <property type="term" value="F:zinc ion binding"/>
    <property type="evidence" value="ECO:0007669"/>
    <property type="project" value="UniProtKB-KW"/>
</dbReference>